<reference evidence="8 9" key="1">
    <citation type="submission" date="2011-03" db="EMBL/GenBank/DDBJ databases">
        <title>The complete genome of Archaeoglobus veneficus SNP6.</title>
        <authorList>
            <consortium name="US DOE Joint Genome Institute (JGI-PGF)"/>
            <person name="Lucas S."/>
            <person name="Copeland A."/>
            <person name="Lapidus A."/>
            <person name="Bruce D."/>
            <person name="Goodwin L."/>
            <person name="Pitluck S."/>
            <person name="Kyrpides N."/>
            <person name="Mavromatis K."/>
            <person name="Pagani I."/>
            <person name="Ivanova N."/>
            <person name="Mikhailova N."/>
            <person name="Lu M."/>
            <person name="Detter J.C."/>
            <person name="Tapia R."/>
            <person name="Han C."/>
            <person name="Land M."/>
            <person name="Hauser L."/>
            <person name="Markowitz V."/>
            <person name="Cheng J.-F."/>
            <person name="Hugenholtz P."/>
            <person name="Woyke T."/>
            <person name="Wu D."/>
            <person name="Spring S."/>
            <person name="Brambilla E."/>
            <person name="Klenk H.-P."/>
            <person name="Eisen J.A."/>
        </authorList>
    </citation>
    <scope>NUCLEOTIDE SEQUENCE [LARGE SCALE GENOMIC DNA]</scope>
    <source>
        <strain>SNP6</strain>
    </source>
</reference>
<dbReference type="AlphaFoldDB" id="F2KQL9"/>
<evidence type="ECO:0000256" key="4">
    <source>
        <dbReference type="ARBA" id="ARBA00022692"/>
    </source>
</evidence>
<dbReference type="Pfam" id="PF01914">
    <property type="entry name" value="MarC"/>
    <property type="match status" value="1"/>
</dbReference>
<dbReference type="PANTHER" id="PTHR33508:SF1">
    <property type="entry name" value="UPF0056 MEMBRANE PROTEIN YHCE"/>
    <property type="match status" value="1"/>
</dbReference>
<accession>F2KQL9</accession>
<comment type="similarity">
    <text evidence="2 7">Belongs to the UPF0056 (MarC) family.</text>
</comment>
<evidence type="ECO:0000313" key="9">
    <source>
        <dbReference type="Proteomes" id="UP000008136"/>
    </source>
</evidence>
<keyword evidence="6 7" id="KW-0472">Membrane</keyword>
<sequence length="209" mass="22154">MDYLSYFLTSFATLFVIVDPPGNIPFFIALTEDLPVELREKVSKKATAIAATLLTFIALTGGLILQFFGVSIDGLRIAGGILLFLVALDILKGGPAKEVYVKRGMESKDIDSLAVFPIALPLYTGPGAITAAIVLASEAGNVLGMALLLLSIAAIYLIVRLTHIYSNQIIYLLGKSGADIVARVMAIFLAAIAVEYISEGISGKLSSML</sequence>
<feature type="transmembrane region" description="Helical" evidence="7">
    <location>
        <begin position="48"/>
        <end position="68"/>
    </location>
</feature>
<dbReference type="STRING" id="693661.Arcve_1755"/>
<evidence type="ECO:0000256" key="7">
    <source>
        <dbReference type="RuleBase" id="RU362048"/>
    </source>
</evidence>
<feature type="transmembrane region" description="Helical" evidence="7">
    <location>
        <begin position="142"/>
        <end position="159"/>
    </location>
</feature>
<evidence type="ECO:0000256" key="5">
    <source>
        <dbReference type="ARBA" id="ARBA00022989"/>
    </source>
</evidence>
<evidence type="ECO:0000256" key="1">
    <source>
        <dbReference type="ARBA" id="ARBA00004651"/>
    </source>
</evidence>
<evidence type="ECO:0000256" key="3">
    <source>
        <dbReference type="ARBA" id="ARBA00022475"/>
    </source>
</evidence>
<dbReference type="NCBIfam" id="TIGR00427">
    <property type="entry name" value="NAAT family transporter"/>
    <property type="match status" value="1"/>
</dbReference>
<dbReference type="GeneID" id="10394884"/>
<keyword evidence="3" id="KW-1003">Cell membrane</keyword>
<feature type="transmembrane region" description="Helical" evidence="7">
    <location>
        <begin position="112"/>
        <end position="136"/>
    </location>
</feature>
<evidence type="ECO:0000256" key="2">
    <source>
        <dbReference type="ARBA" id="ARBA00009784"/>
    </source>
</evidence>
<dbReference type="PANTHER" id="PTHR33508">
    <property type="entry name" value="UPF0056 MEMBRANE PROTEIN YHCE"/>
    <property type="match status" value="1"/>
</dbReference>
<evidence type="ECO:0000313" key="8">
    <source>
        <dbReference type="EMBL" id="AEA47752.1"/>
    </source>
</evidence>
<protein>
    <recommendedName>
        <fullName evidence="7">UPF0056 membrane protein</fullName>
    </recommendedName>
</protein>
<dbReference type="InterPro" id="IPR002771">
    <property type="entry name" value="Multi_antbiot-R_MarC"/>
</dbReference>
<dbReference type="GO" id="GO:0005886">
    <property type="term" value="C:plasma membrane"/>
    <property type="evidence" value="ECO:0007669"/>
    <property type="project" value="UniProtKB-SubCell"/>
</dbReference>
<comment type="subcellular location">
    <subcellularLocation>
        <location evidence="1 7">Cell membrane</location>
        <topology evidence="1 7">Multi-pass membrane protein</topology>
    </subcellularLocation>
</comment>
<evidence type="ECO:0000256" key="6">
    <source>
        <dbReference type="ARBA" id="ARBA00023136"/>
    </source>
</evidence>
<dbReference type="Proteomes" id="UP000008136">
    <property type="component" value="Chromosome"/>
</dbReference>
<keyword evidence="5 7" id="KW-1133">Transmembrane helix</keyword>
<name>F2KQL9_ARCVS</name>
<dbReference type="OrthoDB" id="10856at2157"/>
<keyword evidence="4 7" id="KW-0812">Transmembrane</keyword>
<feature type="transmembrane region" description="Helical" evidence="7">
    <location>
        <begin position="6"/>
        <end position="28"/>
    </location>
</feature>
<feature type="transmembrane region" description="Helical" evidence="7">
    <location>
        <begin position="74"/>
        <end position="91"/>
    </location>
</feature>
<dbReference type="KEGG" id="ave:Arcve_1755"/>
<dbReference type="EMBL" id="CP002588">
    <property type="protein sequence ID" value="AEA47752.1"/>
    <property type="molecule type" value="Genomic_DNA"/>
</dbReference>
<keyword evidence="9" id="KW-1185">Reference proteome</keyword>
<dbReference type="eggNOG" id="arCOG01997">
    <property type="taxonomic scope" value="Archaea"/>
</dbReference>
<dbReference type="HOGENOM" id="CLU_079909_0_0_2"/>
<proteinExistence type="inferred from homology"/>
<organism evidence="8 9">
    <name type="scientific">Archaeoglobus veneficus (strain DSM 11195 / SNP6)</name>
    <dbReference type="NCBI Taxonomy" id="693661"/>
    <lineage>
        <taxon>Archaea</taxon>
        <taxon>Methanobacteriati</taxon>
        <taxon>Methanobacteriota</taxon>
        <taxon>Archaeoglobi</taxon>
        <taxon>Archaeoglobales</taxon>
        <taxon>Archaeoglobaceae</taxon>
        <taxon>Archaeoglobus</taxon>
    </lineage>
</organism>
<feature type="transmembrane region" description="Helical" evidence="7">
    <location>
        <begin position="180"/>
        <end position="198"/>
    </location>
</feature>
<gene>
    <name evidence="8" type="ordered locus">Arcve_1755</name>
</gene>
<dbReference type="RefSeq" id="WP_013684408.1">
    <property type="nucleotide sequence ID" value="NC_015320.1"/>
</dbReference>